<feature type="region of interest" description="Disordered" evidence="1">
    <location>
        <begin position="1"/>
        <end position="23"/>
    </location>
</feature>
<evidence type="ECO:0000313" key="2">
    <source>
        <dbReference type="EMBL" id="CAD9238393.1"/>
    </source>
</evidence>
<feature type="compositionally biased region" description="Polar residues" evidence="1">
    <location>
        <begin position="1"/>
        <end position="10"/>
    </location>
</feature>
<dbReference type="EMBL" id="HBGI01000176">
    <property type="protein sequence ID" value="CAD9238393.1"/>
    <property type="molecule type" value="Transcribed_RNA"/>
</dbReference>
<organism evidence="2">
    <name type="scientific">Erythrolobus australicus</name>
    <dbReference type="NCBI Taxonomy" id="1077150"/>
    <lineage>
        <taxon>Eukaryota</taxon>
        <taxon>Rhodophyta</taxon>
        <taxon>Bangiophyceae</taxon>
        <taxon>Porphyridiales</taxon>
        <taxon>Porphyridiaceae</taxon>
        <taxon>Erythrolobus</taxon>
    </lineage>
</organism>
<reference evidence="2" key="1">
    <citation type="submission" date="2021-01" db="EMBL/GenBank/DDBJ databases">
        <authorList>
            <person name="Corre E."/>
            <person name="Pelletier E."/>
            <person name="Niang G."/>
            <person name="Scheremetjew M."/>
            <person name="Finn R."/>
            <person name="Kale V."/>
            <person name="Holt S."/>
            <person name="Cochrane G."/>
            <person name="Meng A."/>
            <person name="Brown T."/>
            <person name="Cohen L."/>
        </authorList>
    </citation>
    <scope>NUCLEOTIDE SEQUENCE</scope>
    <source>
        <strain evidence="2">CCMP3124</strain>
    </source>
</reference>
<evidence type="ECO:0000256" key="1">
    <source>
        <dbReference type="SAM" id="MobiDB-lite"/>
    </source>
</evidence>
<dbReference type="AlphaFoldDB" id="A0A7S1TJB3"/>
<gene>
    <name evidence="2" type="ORF">EAUS1353_LOCUS122</name>
</gene>
<proteinExistence type="predicted"/>
<accession>A0A7S1TJB3</accession>
<sequence>MSSTHSSSEQQLEHRSSASSADGTATVIYKSETVRPHRADGFARFKVIKITQADLGSARDPVLRIEWFQHLRAGQDCSPRSLGSIELSRDSILAVAPGSTLPFHPSSGLIATTSAAVRGTVRVQQAEDLSDRAFFALCAEFAVANSAGMPRSNTR</sequence>
<protein>
    <submittedName>
        <fullName evidence="2">Uncharacterized protein</fullName>
    </submittedName>
</protein>
<name>A0A7S1TJB3_9RHOD</name>